<name>A0A9E7CS18_ALIAG</name>
<sequence length="178" mass="20467">MDERRYDADWVELHDYTPTWRSRFEREQKVLAEALGDVALDIQHVGSTSVPGLCAKPIIDIIVGVRSLKQFSVCDIRTLEQLGYVFRGDAGIAGRLFFRKGVPRAQFHLSVVAKDGEQWTKHVLFRDYLRHHESDAKAYASLKMTLASQYSHDRTTYTSRKGPLIAAILRKAYRWRNA</sequence>
<evidence type="ECO:0000313" key="1">
    <source>
        <dbReference type="EMBL" id="UNO50799.1"/>
    </source>
</evidence>
<evidence type="ECO:0000313" key="2">
    <source>
        <dbReference type="Proteomes" id="UP000829401"/>
    </source>
</evidence>
<accession>A0A9E7CS18</accession>
<dbReference type="RefSeq" id="WP_031218928.1">
    <property type="nucleotide sequence ID" value="NZ_AURB01000145.1"/>
</dbReference>
<dbReference type="PANTHER" id="PTHR34822:SF1">
    <property type="entry name" value="GRPB FAMILY PROTEIN"/>
    <property type="match status" value="1"/>
</dbReference>
<gene>
    <name evidence="1" type="ORF">K1I37_07385</name>
</gene>
<proteinExistence type="predicted"/>
<dbReference type="InterPro" id="IPR043519">
    <property type="entry name" value="NT_sf"/>
</dbReference>
<keyword evidence="2" id="KW-1185">Reference proteome</keyword>
<protein>
    <submittedName>
        <fullName evidence="1">GrpB family protein</fullName>
    </submittedName>
</protein>
<organism evidence="1 2">
    <name type="scientific">Alicyclobacillus acidoterrestris (strain ATCC 49025 / DSM 3922 / CIP 106132 / NCIMB 13137 / GD3B)</name>
    <dbReference type="NCBI Taxonomy" id="1356854"/>
    <lineage>
        <taxon>Bacteria</taxon>
        <taxon>Bacillati</taxon>
        <taxon>Bacillota</taxon>
        <taxon>Bacilli</taxon>
        <taxon>Bacillales</taxon>
        <taxon>Alicyclobacillaceae</taxon>
        <taxon>Alicyclobacillus</taxon>
    </lineage>
</organism>
<dbReference type="InterPro" id="IPR007344">
    <property type="entry name" value="GrpB/CoaE"/>
</dbReference>
<dbReference type="KEGG" id="aaco:K1I37_07385"/>
<dbReference type="Pfam" id="PF04229">
    <property type="entry name" value="GrpB"/>
    <property type="match status" value="1"/>
</dbReference>
<dbReference type="PANTHER" id="PTHR34822">
    <property type="entry name" value="GRPB DOMAIN PROTEIN (AFU_ORTHOLOGUE AFUA_1G01530)"/>
    <property type="match status" value="1"/>
</dbReference>
<dbReference type="EMBL" id="CP080467">
    <property type="protein sequence ID" value="UNO50799.1"/>
    <property type="molecule type" value="Genomic_DNA"/>
</dbReference>
<dbReference type="SUPFAM" id="SSF81301">
    <property type="entry name" value="Nucleotidyltransferase"/>
    <property type="match status" value="1"/>
</dbReference>
<dbReference type="AlphaFoldDB" id="A0A9E7CS18"/>
<dbReference type="Proteomes" id="UP000829401">
    <property type="component" value="Chromosome"/>
</dbReference>
<reference evidence="2" key="1">
    <citation type="journal article" date="2022" name="G3 (Bethesda)">
        <title>Unveiling the complete genome sequence of Alicyclobacillus acidoterrestris DSM 3922T, a taint-producing strain.</title>
        <authorList>
            <person name="Leonardo I.C."/>
            <person name="Barreto Crespo M.T."/>
            <person name="Gaspar F.B."/>
        </authorList>
    </citation>
    <scope>NUCLEOTIDE SEQUENCE [LARGE SCALE GENOMIC DNA]</scope>
    <source>
        <strain evidence="2">DSM 3922</strain>
    </source>
</reference>
<dbReference type="Gene3D" id="3.30.460.10">
    <property type="entry name" value="Beta Polymerase, domain 2"/>
    <property type="match status" value="1"/>
</dbReference>